<evidence type="ECO:0000313" key="3">
    <source>
        <dbReference type="Proteomes" id="UP000460290"/>
    </source>
</evidence>
<accession>A0A844Z6C4</accession>
<evidence type="ECO:0000259" key="1">
    <source>
        <dbReference type="Pfam" id="PF14220"/>
    </source>
</evidence>
<proteinExistence type="predicted"/>
<sequence>MAILFALWLVIVLRAAMNTKGPEAFVTTVPQSQVEDFAREQLASLQRRSFSDDQELCAVIFEDSDGKLGTTRLVAGEQASCDIAYFDEPGMAPVASFHTHGAFSREYDSEVPSLLDMRSDIAARMDGYVSTPGGRFWRIDAQAGMAKLVCGEGCLPQDPSYVPCKADVIASSYSIEQLANREQEGSAFC</sequence>
<dbReference type="EMBL" id="WTYZ01000001">
    <property type="protein sequence ID" value="MXO83465.1"/>
    <property type="molecule type" value="Genomic_DNA"/>
</dbReference>
<dbReference type="OrthoDB" id="7850904at2"/>
<dbReference type="Pfam" id="PF14220">
    <property type="entry name" value="DUF4329"/>
    <property type="match status" value="1"/>
</dbReference>
<dbReference type="InterPro" id="IPR025479">
    <property type="entry name" value="DUF4329"/>
</dbReference>
<gene>
    <name evidence="2" type="ORF">GRI35_08840</name>
</gene>
<comment type="caution">
    <text evidence="2">The sequence shown here is derived from an EMBL/GenBank/DDBJ whole genome shotgun (WGS) entry which is preliminary data.</text>
</comment>
<organism evidence="2 3">
    <name type="scientific">Pontixanthobacter aestiaquae</name>
    <dbReference type="NCBI Taxonomy" id="1509367"/>
    <lineage>
        <taxon>Bacteria</taxon>
        <taxon>Pseudomonadati</taxon>
        <taxon>Pseudomonadota</taxon>
        <taxon>Alphaproteobacteria</taxon>
        <taxon>Sphingomonadales</taxon>
        <taxon>Erythrobacteraceae</taxon>
        <taxon>Pontixanthobacter</taxon>
    </lineage>
</organism>
<feature type="domain" description="DUF4329" evidence="1">
    <location>
        <begin position="36"/>
        <end position="151"/>
    </location>
</feature>
<name>A0A844Z6C4_9SPHN</name>
<dbReference type="AlphaFoldDB" id="A0A844Z6C4"/>
<dbReference type="Proteomes" id="UP000460290">
    <property type="component" value="Unassembled WGS sequence"/>
</dbReference>
<evidence type="ECO:0000313" key="2">
    <source>
        <dbReference type="EMBL" id="MXO83465.1"/>
    </source>
</evidence>
<dbReference type="RefSeq" id="WP_160613813.1">
    <property type="nucleotide sequence ID" value="NZ_JAUFQM010000001.1"/>
</dbReference>
<protein>
    <submittedName>
        <fullName evidence="2">DUF4329 domain-containing protein</fullName>
    </submittedName>
</protein>
<keyword evidence="3" id="KW-1185">Reference proteome</keyword>
<reference evidence="2 3" key="1">
    <citation type="submission" date="2019-12" db="EMBL/GenBank/DDBJ databases">
        <title>Genomic-based taxomic classification of the family Erythrobacteraceae.</title>
        <authorList>
            <person name="Xu L."/>
        </authorList>
    </citation>
    <scope>NUCLEOTIDE SEQUENCE [LARGE SCALE GENOMIC DNA]</scope>
    <source>
        <strain evidence="2 3">KCTC 42006</strain>
    </source>
</reference>